<name>A0A6J7WNM6_9CAUD</name>
<accession>A0A6J7WNM6</accession>
<protein>
    <submittedName>
        <fullName evidence="1">Uncharacterized protein</fullName>
    </submittedName>
</protein>
<dbReference type="EMBL" id="LR798257">
    <property type="protein sequence ID" value="CAB5218255.1"/>
    <property type="molecule type" value="Genomic_DNA"/>
</dbReference>
<organism evidence="1">
    <name type="scientific">uncultured Caudovirales phage</name>
    <dbReference type="NCBI Taxonomy" id="2100421"/>
    <lineage>
        <taxon>Viruses</taxon>
        <taxon>Duplodnaviria</taxon>
        <taxon>Heunggongvirae</taxon>
        <taxon>Uroviricota</taxon>
        <taxon>Caudoviricetes</taxon>
        <taxon>Peduoviridae</taxon>
        <taxon>Maltschvirus</taxon>
        <taxon>Maltschvirus maltsch</taxon>
    </lineage>
</organism>
<evidence type="ECO:0000313" key="1">
    <source>
        <dbReference type="EMBL" id="CAB5218255.1"/>
    </source>
</evidence>
<reference evidence="1" key="1">
    <citation type="submission" date="2020-05" db="EMBL/GenBank/DDBJ databases">
        <authorList>
            <person name="Chiriac C."/>
            <person name="Salcher M."/>
            <person name="Ghai R."/>
            <person name="Kavagutti S V."/>
        </authorList>
    </citation>
    <scope>NUCLEOTIDE SEQUENCE</scope>
</reference>
<sequence length="48" mass="5415">MTATQLIEAIYEDNFSHVDFMDNMGGDCDCSIHITLQTMAKYLGIEVE</sequence>
<gene>
    <name evidence="1" type="ORF">UFOVP204_137</name>
</gene>
<proteinExistence type="predicted"/>